<dbReference type="EMBL" id="VDLU01000005">
    <property type="protein sequence ID" value="TNJ26313.1"/>
    <property type="molecule type" value="Genomic_DNA"/>
</dbReference>
<name>A0A4Z1SX78_GIAMU</name>
<sequence length="116" mass="12991">MAAMITAADVFNDTSKELDRLEVLRWATLEAIRGVALIPRESDSQTLPKLMVSIADGVYEECVVPPQRPQIYLGCGIVLEMEHEEALAYLQRREREIDAEIDECQRIAAECLAAVD</sequence>
<dbReference type="VEuPathDB" id="GiardiaDB:GMRT_13348"/>
<evidence type="ECO:0000313" key="2">
    <source>
        <dbReference type="Proteomes" id="UP000315496"/>
    </source>
</evidence>
<protein>
    <submittedName>
        <fullName evidence="1">Prefoldin subunit</fullName>
    </submittedName>
</protein>
<reference evidence="1 2" key="1">
    <citation type="submission" date="2019-05" db="EMBL/GenBank/DDBJ databases">
        <title>The compact genome of Giardia muris reveals important steps in the evolution of intestinal protozoan parasites.</title>
        <authorList>
            <person name="Xu F."/>
            <person name="Jimenez-Gonzalez A."/>
            <person name="Einarsson E."/>
            <person name="Astvaldsson A."/>
            <person name="Peirasmaki D."/>
            <person name="Eckmann L."/>
            <person name="Andersson J.O."/>
            <person name="Svard S.G."/>
            <person name="Jerlstrom-Hultqvist J."/>
        </authorList>
    </citation>
    <scope>NUCLEOTIDE SEQUENCE [LARGE SCALE GENOMIC DNA]</scope>
    <source>
        <strain evidence="1 2">Roberts-Thomson</strain>
    </source>
</reference>
<dbReference type="Pfam" id="PF02996">
    <property type="entry name" value="Prefoldin"/>
    <property type="match status" value="1"/>
</dbReference>
<organism evidence="1 2">
    <name type="scientific">Giardia muris</name>
    <dbReference type="NCBI Taxonomy" id="5742"/>
    <lineage>
        <taxon>Eukaryota</taxon>
        <taxon>Metamonada</taxon>
        <taxon>Diplomonadida</taxon>
        <taxon>Hexamitidae</taxon>
        <taxon>Giardiinae</taxon>
        <taxon>Giardia</taxon>
    </lineage>
</organism>
<dbReference type="InterPro" id="IPR009053">
    <property type="entry name" value="Prefoldin"/>
</dbReference>
<proteinExistence type="predicted"/>
<dbReference type="InterPro" id="IPR004127">
    <property type="entry name" value="Prefoldin_subunit_alpha"/>
</dbReference>
<accession>A0A4Z1SX78</accession>
<dbReference type="Gene3D" id="1.10.287.370">
    <property type="match status" value="1"/>
</dbReference>
<dbReference type="SUPFAM" id="SSF46579">
    <property type="entry name" value="Prefoldin"/>
    <property type="match status" value="1"/>
</dbReference>
<evidence type="ECO:0000313" key="1">
    <source>
        <dbReference type="EMBL" id="TNJ26313.1"/>
    </source>
</evidence>
<keyword evidence="2" id="KW-1185">Reference proteome</keyword>
<dbReference type="AlphaFoldDB" id="A0A4Z1SX78"/>
<gene>
    <name evidence="1" type="ORF">GMRT_13348</name>
</gene>
<comment type="caution">
    <text evidence="1">The sequence shown here is derived from an EMBL/GenBank/DDBJ whole genome shotgun (WGS) entry which is preliminary data.</text>
</comment>
<dbReference type="Proteomes" id="UP000315496">
    <property type="component" value="Chromosome 5"/>
</dbReference>